<keyword evidence="1" id="KW-1185">Reference proteome</keyword>
<organism evidence="1 2">
    <name type="scientific">Plectus sambesii</name>
    <dbReference type="NCBI Taxonomy" id="2011161"/>
    <lineage>
        <taxon>Eukaryota</taxon>
        <taxon>Metazoa</taxon>
        <taxon>Ecdysozoa</taxon>
        <taxon>Nematoda</taxon>
        <taxon>Chromadorea</taxon>
        <taxon>Plectida</taxon>
        <taxon>Plectina</taxon>
        <taxon>Plectoidea</taxon>
        <taxon>Plectidae</taxon>
        <taxon>Plectus</taxon>
    </lineage>
</organism>
<evidence type="ECO:0000313" key="1">
    <source>
        <dbReference type="Proteomes" id="UP000887566"/>
    </source>
</evidence>
<dbReference type="WBParaSite" id="PSAMB.scaffold10344size4144.g33222.t1">
    <property type="protein sequence ID" value="PSAMB.scaffold10344size4144.g33222.t1"/>
    <property type="gene ID" value="PSAMB.scaffold10344size4144.g33222"/>
</dbReference>
<name>A0A914UJ86_9BILA</name>
<reference evidence="2" key="1">
    <citation type="submission" date="2022-11" db="UniProtKB">
        <authorList>
            <consortium name="WormBaseParasite"/>
        </authorList>
    </citation>
    <scope>IDENTIFICATION</scope>
</reference>
<evidence type="ECO:0000313" key="2">
    <source>
        <dbReference type="WBParaSite" id="PSAMB.scaffold10344size4144.g33222.t1"/>
    </source>
</evidence>
<sequence length="124" mass="13828">MASRKNVHCDQGLIVEEHQQMSVGHPMVSAGTRQTKRSMQLTSLAEIGVSLALDYLPSENKIDTATRVGSRQSYPRCFPRSSFAFLSPAVRSVCIYARFYLMISDPAYPASVQLCLLEYPRCGH</sequence>
<proteinExistence type="predicted"/>
<dbReference type="AlphaFoldDB" id="A0A914UJ86"/>
<protein>
    <submittedName>
        <fullName evidence="2">Uncharacterized protein</fullName>
    </submittedName>
</protein>
<dbReference type="Proteomes" id="UP000887566">
    <property type="component" value="Unplaced"/>
</dbReference>
<accession>A0A914UJ86</accession>